<dbReference type="InterPro" id="IPR022642">
    <property type="entry name" value="CheR_C"/>
</dbReference>
<dbReference type="Gene3D" id="3.40.50.150">
    <property type="entry name" value="Vaccinia Virus protein VP39"/>
    <property type="match status" value="1"/>
</dbReference>
<dbReference type="InterPro" id="IPR036804">
    <property type="entry name" value="CheR_N_sf"/>
</dbReference>
<dbReference type="PROSITE" id="PS50123">
    <property type="entry name" value="CHER"/>
    <property type="match status" value="1"/>
</dbReference>
<dbReference type="EMBL" id="QVFV01000001">
    <property type="protein sequence ID" value="RZM81798.1"/>
    <property type="molecule type" value="Genomic_DNA"/>
</dbReference>
<dbReference type="Gene3D" id="1.25.40.10">
    <property type="entry name" value="Tetratricopeptide repeat domain"/>
    <property type="match status" value="1"/>
</dbReference>
<proteinExistence type="predicted"/>
<keyword evidence="8" id="KW-1185">Reference proteome</keyword>
<keyword evidence="4" id="KW-0808">Transferase</keyword>
<dbReference type="SMART" id="SM00138">
    <property type="entry name" value="MeTrc"/>
    <property type="match status" value="1"/>
</dbReference>
<gene>
    <name evidence="7" type="ORF">DYY88_00495</name>
</gene>
<organism evidence="7 8">
    <name type="scientific">Leptolyngbya iicbica LK</name>
    <dbReference type="NCBI Taxonomy" id="2294035"/>
    <lineage>
        <taxon>Bacteria</taxon>
        <taxon>Bacillati</taxon>
        <taxon>Cyanobacteriota</taxon>
        <taxon>Cyanophyceae</taxon>
        <taxon>Leptolyngbyales</taxon>
        <taxon>Leptolyngbyaceae</taxon>
        <taxon>Leptolyngbya group</taxon>
        <taxon>Leptolyngbya</taxon>
        <taxon>Leptolyngbya iicbica</taxon>
    </lineage>
</organism>
<evidence type="ECO:0000256" key="1">
    <source>
        <dbReference type="ARBA" id="ARBA00001541"/>
    </source>
</evidence>
<dbReference type="InterPro" id="IPR000780">
    <property type="entry name" value="CheR_MeTrfase"/>
</dbReference>
<dbReference type="SUPFAM" id="SSF53335">
    <property type="entry name" value="S-adenosyl-L-methionine-dependent methyltransferases"/>
    <property type="match status" value="1"/>
</dbReference>
<dbReference type="SMART" id="SM00028">
    <property type="entry name" value="TPR"/>
    <property type="match status" value="2"/>
</dbReference>
<dbReference type="Pfam" id="PF13181">
    <property type="entry name" value="TPR_8"/>
    <property type="match status" value="2"/>
</dbReference>
<reference evidence="7 8" key="1">
    <citation type="submission" date="2018-11" db="EMBL/GenBank/DDBJ databases">
        <title>Whole genome sequencing of an environmental sample.</title>
        <authorList>
            <person name="Sarangi A.N."/>
            <person name="Singh D."/>
            <person name="Tripathy S."/>
        </authorList>
    </citation>
    <scope>NUCLEOTIDE SEQUENCE [LARGE SCALE GENOMIC DNA]</scope>
    <source>
        <strain evidence="7 8">Lakshadweep</strain>
    </source>
</reference>
<evidence type="ECO:0000256" key="2">
    <source>
        <dbReference type="ARBA" id="ARBA00012534"/>
    </source>
</evidence>
<sequence length="550" mass="61642">MESLSLQRIAGLITANVGLRMRETDLPHLAEVLRQRMKACGCRDLDGYYDLLVRERSSPAWRSPTIDPMGNSVLSSSEWHYLLTQLTVNESYFFRYRNQFQLIAQRLLPELLARKQQQHRATGGNGRPRLRIWSAGCSTGEELYSIAIALAELNFAWAAWDTLLIGTDISMKALTTAQQGLYGNWSFRQTDPTLQQKYFRPQRQLFRIREDLHQRVTFQYSNLVQAHDVATSALLQDIDLILCRNVFIYFDEQAIARTLAKFHHSLACEGYLITGHTELYGQDVSQFQLQVFPESLVYQRPSAVPSAAVTSMGLSPGQTAVGNEPASVQAASLPSSCSLKTVRAEKVYPPSSQAPRSSVATQPASPSETISGLTLEAAIAAAKTSLFNKLYAQAIIQAQQICAQMPHRFEGHAILARAYANMGQHLQAKDACKQALSLQPLNLELHYLLAQIAEEEGDLDLAREHLRRIIYIDNYEFQAYLDLASLYQQERRIDQVIKMEQLALKTLNLLPEKTIVDSTTGATVGDWRQYLETKLAFGSAQLASSQSPPK</sequence>
<evidence type="ECO:0000256" key="4">
    <source>
        <dbReference type="ARBA" id="ARBA00022679"/>
    </source>
</evidence>
<dbReference type="InterPro" id="IPR019734">
    <property type="entry name" value="TPR_rpt"/>
</dbReference>
<evidence type="ECO:0000259" key="6">
    <source>
        <dbReference type="PROSITE" id="PS50123"/>
    </source>
</evidence>
<dbReference type="Proteomes" id="UP000292459">
    <property type="component" value="Unassembled WGS sequence"/>
</dbReference>
<dbReference type="GO" id="GO:0032259">
    <property type="term" value="P:methylation"/>
    <property type="evidence" value="ECO:0007669"/>
    <property type="project" value="UniProtKB-KW"/>
</dbReference>
<comment type="caution">
    <text evidence="7">The sequence shown here is derived from an EMBL/GenBank/DDBJ whole genome shotgun (WGS) entry which is preliminary data.</text>
</comment>
<dbReference type="PANTHER" id="PTHR24422:SF10">
    <property type="entry name" value="CHEMOTAXIS PROTEIN METHYLTRANSFERASE 2"/>
    <property type="match status" value="1"/>
</dbReference>
<accession>A0A4Q7EFT5</accession>
<dbReference type="InterPro" id="IPR029063">
    <property type="entry name" value="SAM-dependent_MTases_sf"/>
</dbReference>
<dbReference type="OrthoDB" id="9799157at2"/>
<dbReference type="SMR" id="A0A4Q7EFT5"/>
<dbReference type="RefSeq" id="WP_052288154.1">
    <property type="nucleotide sequence ID" value="NZ_QVFV01000001.1"/>
</dbReference>
<feature type="domain" description="CheR-type methyltransferase" evidence="6">
    <location>
        <begin position="1"/>
        <end position="278"/>
    </location>
</feature>
<evidence type="ECO:0000313" key="7">
    <source>
        <dbReference type="EMBL" id="RZM81798.1"/>
    </source>
</evidence>
<protein>
    <recommendedName>
        <fullName evidence="2">protein-glutamate O-methyltransferase</fullName>
        <ecNumber evidence="2">2.1.1.80</ecNumber>
    </recommendedName>
</protein>
<comment type="catalytic activity">
    <reaction evidence="1">
        <text>L-glutamyl-[protein] + S-adenosyl-L-methionine = [protein]-L-glutamate 5-O-methyl ester + S-adenosyl-L-homocysteine</text>
        <dbReference type="Rhea" id="RHEA:24452"/>
        <dbReference type="Rhea" id="RHEA-COMP:10208"/>
        <dbReference type="Rhea" id="RHEA-COMP:10311"/>
        <dbReference type="ChEBI" id="CHEBI:29973"/>
        <dbReference type="ChEBI" id="CHEBI:57856"/>
        <dbReference type="ChEBI" id="CHEBI:59789"/>
        <dbReference type="ChEBI" id="CHEBI:82795"/>
        <dbReference type="EC" id="2.1.1.80"/>
    </reaction>
</comment>
<name>A0A4Q7EFT5_9CYAN</name>
<evidence type="ECO:0000256" key="5">
    <source>
        <dbReference type="ARBA" id="ARBA00022691"/>
    </source>
</evidence>
<evidence type="ECO:0000256" key="3">
    <source>
        <dbReference type="ARBA" id="ARBA00022603"/>
    </source>
</evidence>
<dbReference type="PANTHER" id="PTHR24422">
    <property type="entry name" value="CHEMOTAXIS PROTEIN METHYLTRANSFERASE"/>
    <property type="match status" value="1"/>
</dbReference>
<dbReference type="Pfam" id="PF01739">
    <property type="entry name" value="CheR"/>
    <property type="match status" value="1"/>
</dbReference>
<keyword evidence="3" id="KW-0489">Methyltransferase</keyword>
<dbReference type="EC" id="2.1.1.80" evidence="2"/>
<keyword evidence="5" id="KW-0949">S-adenosyl-L-methionine</keyword>
<dbReference type="AlphaFoldDB" id="A0A4Q7EFT5"/>
<dbReference type="InterPro" id="IPR011990">
    <property type="entry name" value="TPR-like_helical_dom_sf"/>
</dbReference>
<dbReference type="PRINTS" id="PR00996">
    <property type="entry name" value="CHERMTFRASE"/>
</dbReference>
<dbReference type="Gene3D" id="1.10.155.10">
    <property type="entry name" value="Chemotaxis receptor methyltransferase CheR, N-terminal domain"/>
    <property type="match status" value="1"/>
</dbReference>
<dbReference type="GO" id="GO:0008983">
    <property type="term" value="F:protein-glutamate O-methyltransferase activity"/>
    <property type="evidence" value="ECO:0007669"/>
    <property type="project" value="UniProtKB-EC"/>
</dbReference>
<dbReference type="InterPro" id="IPR050903">
    <property type="entry name" value="Bact_Chemotaxis_MeTrfase"/>
</dbReference>
<evidence type="ECO:0000313" key="8">
    <source>
        <dbReference type="Proteomes" id="UP000292459"/>
    </source>
</evidence>
<dbReference type="SUPFAM" id="SSF48452">
    <property type="entry name" value="TPR-like"/>
    <property type="match status" value="1"/>
</dbReference>